<dbReference type="InterPro" id="IPR036322">
    <property type="entry name" value="WD40_repeat_dom_sf"/>
</dbReference>
<reference evidence="14" key="1">
    <citation type="journal article" date="2020" name="bioRxiv">
        <title>Comparative genomics of Chlamydomonas.</title>
        <authorList>
            <person name="Craig R.J."/>
            <person name="Hasan A.R."/>
            <person name="Ness R.W."/>
            <person name="Keightley P.D."/>
        </authorList>
    </citation>
    <scope>NUCLEOTIDE SEQUENCE</scope>
    <source>
        <strain evidence="14">CCAP 11/70</strain>
    </source>
</reference>
<sequence>MPTVDKPEWIQHGGAALHGVDLDHTGERLATAGADNKVRIWAMRPVLSSLAEQDPSVPKQLACISDSTTPVNCVRFAPSGKLLAAGSDDADVFVYELREGRGTALFGSGEAANVENWRLKLRLRGHETNVSDVAWAPDGRRLATASVDNKVKVWDAQSGHCIRTLEGHRGHVKGVAWDPFDVFLASQSDSEAIVWRLEDGSAVARVEEPFMEAPAISFALRPSWSPDGQVLALANGYDKGIHTVPVLRRNSWYASEISFCGHRAPVTVCRYNPHLYLPSKSPAAANGASAATAASGGGDDDAVGPICAIGSTDKKFSLWYPSKEGPLAVGSGFFDRMINDLAWSPDGRVLVVVSYDGTVGTMVFAEGELGRRLPDAEVQALFSELYGDPRIRSAKSALTAAPEMLQLEAKARADVEKEQRLQDRLGAMGRAATAVGAAALGLGPASGGAIAAAPAAPQQAGAAAPAATGGTANGGPPPAATALPLPRPLAALSQNAQPAAGTSGGARAGSSPAKAGGRGRDPDHPPPAKRAAGAHAVGAAAPAPSAAAAAGRQAGAASASGAGGAAASAILPDPAVAAAAAGFFRPAALVPHEPVKSFFATLIHASVPSTSSSLELNSLAPNSNGQTQITLELQAYNNARDARGRPTAELVLLAGPVRRWADVVPGHVVSMAGSSRLAVVSTTNGDLMVYSPAGRRLFPPIRVGCPAAFLSAAPGSAQVLALLTDGSLRVWDFAAGEVTLETSVAPLLAQAPPPPQPAQHQPGAPPPLPVQPLRVTSAKLSAAGSPLLLLSNAHAYVHHPGLKIWMRVADDAFPASAYTTSLTSSTTGELGKLQASVAQRRHPADVIATAAAHSARPVAAARSEQALLETNLAAAAALQSASEWRQWLITYVRRLAADEDESRLRELIAELMGPLRWSPGTHAPAPASATTFGRTASALALAAAPAASSAPAPASAAASEPGLGSCVTGRWQPSMLGLDKRRLLREVVLKEVSKNRACQQLVAEVLDQLRAVEGPAAARAQAAQAAAAAGAAGGLAGAEAAGQGQAGGGPAGPGGSGSAQPMAIG</sequence>
<name>A0A835YF99_9CHLO</name>
<dbReference type="InterPro" id="IPR031120">
    <property type="entry name" value="HIR1-like"/>
</dbReference>
<keyword evidence="8 10" id="KW-0539">Nucleus</keyword>
<dbReference type="InterPro" id="IPR055410">
    <property type="entry name" value="Beta-prop_CAF1B_HIR1"/>
</dbReference>
<feature type="repeat" description="WD" evidence="9">
    <location>
        <begin position="10"/>
        <end position="41"/>
    </location>
</feature>
<evidence type="ECO:0000256" key="2">
    <source>
        <dbReference type="ARBA" id="ARBA00007306"/>
    </source>
</evidence>
<comment type="subcellular location">
    <subcellularLocation>
        <location evidence="1 10">Nucleus</location>
    </subcellularLocation>
</comment>
<comment type="caution">
    <text evidence="14">The sequence shown here is derived from an EMBL/GenBank/DDBJ whole genome shotgun (WGS) entry which is preliminary data.</text>
</comment>
<feature type="compositionally biased region" description="Low complexity" evidence="11">
    <location>
        <begin position="529"/>
        <end position="538"/>
    </location>
</feature>
<evidence type="ECO:0000259" key="12">
    <source>
        <dbReference type="Pfam" id="PF07569"/>
    </source>
</evidence>
<evidence type="ECO:0000256" key="4">
    <source>
        <dbReference type="ARBA" id="ARBA00022737"/>
    </source>
</evidence>
<comment type="similarity">
    <text evidence="2 10">Belongs to the WD repeat HIR1 family.</text>
</comment>
<dbReference type="PROSITE" id="PS50294">
    <property type="entry name" value="WD_REPEATS_REGION"/>
    <property type="match status" value="1"/>
</dbReference>
<dbReference type="SUPFAM" id="SSF63829">
    <property type="entry name" value="Calcium-dependent phosphotriesterase"/>
    <property type="match status" value="1"/>
</dbReference>
<feature type="repeat" description="WD" evidence="9">
    <location>
        <begin position="64"/>
        <end position="105"/>
    </location>
</feature>
<dbReference type="GO" id="GO:0006355">
    <property type="term" value="P:regulation of DNA-templated transcription"/>
    <property type="evidence" value="ECO:0007669"/>
    <property type="project" value="InterPro"/>
</dbReference>
<dbReference type="Gene3D" id="2.130.10.10">
    <property type="entry name" value="YVTN repeat-like/Quinoprotein amine dehydrogenase"/>
    <property type="match status" value="2"/>
</dbReference>
<evidence type="ECO:0000256" key="11">
    <source>
        <dbReference type="SAM" id="MobiDB-lite"/>
    </source>
</evidence>
<keyword evidence="15" id="KW-1185">Reference proteome</keyword>
<evidence type="ECO:0000256" key="8">
    <source>
        <dbReference type="ARBA" id="ARBA00023242"/>
    </source>
</evidence>
<evidence type="ECO:0000313" key="14">
    <source>
        <dbReference type="EMBL" id="KAG2500684.1"/>
    </source>
</evidence>
<dbReference type="InterPro" id="IPR011494">
    <property type="entry name" value="HIRA-like_C"/>
</dbReference>
<dbReference type="PROSITE" id="PS00678">
    <property type="entry name" value="WD_REPEATS_1"/>
    <property type="match status" value="1"/>
</dbReference>
<dbReference type="Pfam" id="PF24105">
    <property type="entry name" value="Beta-prop_CAF1B_HIR1"/>
    <property type="match status" value="1"/>
</dbReference>
<proteinExistence type="inferred from homology"/>
<dbReference type="InterPro" id="IPR019775">
    <property type="entry name" value="WD40_repeat_CS"/>
</dbReference>
<evidence type="ECO:0000256" key="10">
    <source>
        <dbReference type="RuleBase" id="RU364014"/>
    </source>
</evidence>
<dbReference type="InterPro" id="IPR015943">
    <property type="entry name" value="WD40/YVTN_repeat-like_dom_sf"/>
</dbReference>
<dbReference type="Pfam" id="PF07569">
    <property type="entry name" value="Hira"/>
    <property type="match status" value="1"/>
</dbReference>
<dbReference type="GO" id="GO:0031491">
    <property type="term" value="F:nucleosome binding"/>
    <property type="evidence" value="ECO:0007669"/>
    <property type="project" value="TreeGrafter"/>
</dbReference>
<dbReference type="GO" id="GO:0006351">
    <property type="term" value="P:DNA-templated transcription"/>
    <property type="evidence" value="ECO:0007669"/>
    <property type="project" value="InterPro"/>
</dbReference>
<feature type="domain" description="CAF1B/HIR1 beta-propeller" evidence="13">
    <location>
        <begin position="25"/>
        <end position="369"/>
    </location>
</feature>
<dbReference type="GO" id="GO:0000785">
    <property type="term" value="C:chromatin"/>
    <property type="evidence" value="ECO:0007669"/>
    <property type="project" value="TreeGrafter"/>
</dbReference>
<organism evidence="14 15">
    <name type="scientific">Edaphochlamys debaryana</name>
    <dbReference type="NCBI Taxonomy" id="47281"/>
    <lineage>
        <taxon>Eukaryota</taxon>
        <taxon>Viridiplantae</taxon>
        <taxon>Chlorophyta</taxon>
        <taxon>core chlorophytes</taxon>
        <taxon>Chlorophyceae</taxon>
        <taxon>CS clade</taxon>
        <taxon>Chlamydomonadales</taxon>
        <taxon>Chlamydomonadales incertae sedis</taxon>
        <taxon>Edaphochlamys</taxon>
    </lineage>
</organism>
<dbReference type="PROSITE" id="PS50082">
    <property type="entry name" value="WD_REPEATS_2"/>
    <property type="match status" value="4"/>
</dbReference>
<feature type="region of interest" description="Disordered" evidence="11">
    <location>
        <begin position="748"/>
        <end position="771"/>
    </location>
</feature>
<keyword evidence="5 10" id="KW-0156">Chromatin regulator</keyword>
<evidence type="ECO:0000259" key="13">
    <source>
        <dbReference type="Pfam" id="PF24105"/>
    </source>
</evidence>
<keyword evidence="10" id="KW-0678">Repressor</keyword>
<dbReference type="SMART" id="SM00320">
    <property type="entry name" value="WD40"/>
    <property type="match status" value="6"/>
</dbReference>
<dbReference type="PANTHER" id="PTHR13831">
    <property type="entry name" value="MEMBER OF THE HIR1 FAMILY OF WD-REPEAT PROTEINS"/>
    <property type="match status" value="1"/>
</dbReference>
<dbReference type="GO" id="GO:0006338">
    <property type="term" value="P:chromatin remodeling"/>
    <property type="evidence" value="ECO:0007669"/>
    <property type="project" value="InterPro"/>
</dbReference>
<dbReference type="SUPFAM" id="SSF50978">
    <property type="entry name" value="WD40 repeat-like"/>
    <property type="match status" value="1"/>
</dbReference>
<dbReference type="EMBL" id="JAEHOE010000003">
    <property type="protein sequence ID" value="KAG2500684.1"/>
    <property type="molecule type" value="Genomic_DNA"/>
</dbReference>
<dbReference type="OrthoDB" id="1741719at2759"/>
<evidence type="ECO:0000256" key="5">
    <source>
        <dbReference type="ARBA" id="ARBA00022853"/>
    </source>
</evidence>
<feature type="compositionally biased region" description="Pro residues" evidence="11">
    <location>
        <begin position="751"/>
        <end position="770"/>
    </location>
</feature>
<feature type="region of interest" description="Disordered" evidence="11">
    <location>
        <begin position="1039"/>
        <end position="1065"/>
    </location>
</feature>
<dbReference type="GO" id="GO:0005634">
    <property type="term" value="C:nucleus"/>
    <property type="evidence" value="ECO:0007669"/>
    <property type="project" value="UniProtKB-SubCell"/>
</dbReference>
<dbReference type="InterPro" id="IPR001680">
    <property type="entry name" value="WD40_rpt"/>
</dbReference>
<feature type="compositionally biased region" description="Low complexity" evidence="11">
    <location>
        <begin position="480"/>
        <end position="492"/>
    </location>
</feature>
<dbReference type="GO" id="GO:0000417">
    <property type="term" value="C:HIR complex"/>
    <property type="evidence" value="ECO:0007669"/>
    <property type="project" value="TreeGrafter"/>
</dbReference>
<evidence type="ECO:0000256" key="3">
    <source>
        <dbReference type="ARBA" id="ARBA00022574"/>
    </source>
</evidence>
<feature type="domain" description="Protein HIRA-like C-terminal" evidence="12">
    <location>
        <begin position="694"/>
        <end position="911"/>
    </location>
</feature>
<evidence type="ECO:0000256" key="9">
    <source>
        <dbReference type="PROSITE-ProRule" id="PRU00221"/>
    </source>
</evidence>
<gene>
    <name evidence="14" type="ORF">HYH03_001450</name>
</gene>
<feature type="region of interest" description="Disordered" evidence="11">
    <location>
        <begin position="464"/>
        <end position="538"/>
    </location>
</feature>
<keyword evidence="4 10" id="KW-0677">Repeat</keyword>
<comment type="function">
    <text evidence="10">Required for replication-independent chromatin assembly and for the periodic repression of histone gene transcription during the cell cycle.</text>
</comment>
<feature type="compositionally biased region" description="Gly residues" evidence="11">
    <location>
        <begin position="1044"/>
        <end position="1057"/>
    </location>
</feature>
<keyword evidence="3 9" id="KW-0853">WD repeat</keyword>
<feature type="repeat" description="WD" evidence="9">
    <location>
        <begin position="165"/>
        <end position="205"/>
    </location>
</feature>
<accession>A0A835YF99</accession>
<evidence type="ECO:0000256" key="7">
    <source>
        <dbReference type="ARBA" id="ARBA00023163"/>
    </source>
</evidence>
<evidence type="ECO:0000256" key="1">
    <source>
        <dbReference type="ARBA" id="ARBA00004123"/>
    </source>
</evidence>
<dbReference type="AlphaFoldDB" id="A0A835YF99"/>
<dbReference type="PANTHER" id="PTHR13831:SF0">
    <property type="entry name" value="PROTEIN HIRA"/>
    <property type="match status" value="1"/>
</dbReference>
<keyword evidence="7 10" id="KW-0804">Transcription</keyword>
<keyword evidence="6 10" id="KW-0805">Transcription regulation</keyword>
<evidence type="ECO:0000313" key="15">
    <source>
        <dbReference type="Proteomes" id="UP000612055"/>
    </source>
</evidence>
<dbReference type="Proteomes" id="UP000612055">
    <property type="component" value="Unassembled WGS sequence"/>
</dbReference>
<feature type="repeat" description="WD" evidence="9">
    <location>
        <begin position="123"/>
        <end position="164"/>
    </location>
</feature>
<protein>
    <recommendedName>
        <fullName evidence="10">Protein HIRA</fullName>
    </recommendedName>
</protein>
<evidence type="ECO:0000256" key="6">
    <source>
        <dbReference type="ARBA" id="ARBA00023015"/>
    </source>
</evidence>